<name>A0A5N7BYT9_PETAA</name>
<dbReference type="Proteomes" id="UP000326877">
    <property type="component" value="Unassembled WGS sequence"/>
</dbReference>
<dbReference type="AlphaFoldDB" id="A0A5N7BYT9"/>
<gene>
    <name evidence="1" type="ORF">BDV23DRAFT_162148</name>
</gene>
<dbReference type="EMBL" id="ML735301">
    <property type="protein sequence ID" value="KAE8387004.1"/>
    <property type="molecule type" value="Genomic_DNA"/>
</dbReference>
<dbReference type="OrthoDB" id="538223at2759"/>
<protein>
    <recommendedName>
        <fullName evidence="2">WD40-repeat-containing domain protein</fullName>
    </recommendedName>
</protein>
<sequence length="111" mass="11930">MTVRLWDPATGALQEILTTDDAVKELEFSQDSSYLRTDLGSIKFQSSCGSPTPGSSNIGPQMSVESEWIAVNGKKVLWLPPEARPSCSATKSKILGLGHTSGQIAFLGFQK</sequence>
<evidence type="ECO:0008006" key="2">
    <source>
        <dbReference type="Google" id="ProtNLM"/>
    </source>
</evidence>
<proteinExistence type="predicted"/>
<accession>A0A5N7BYT9</accession>
<reference evidence="1" key="1">
    <citation type="submission" date="2019-04" db="EMBL/GenBank/DDBJ databases">
        <title>Friends and foes A comparative genomics studyof 23 Aspergillus species from section Flavi.</title>
        <authorList>
            <consortium name="DOE Joint Genome Institute"/>
            <person name="Kjaerbolling I."/>
            <person name="Vesth T."/>
            <person name="Frisvad J.C."/>
            <person name="Nybo J.L."/>
            <person name="Theobald S."/>
            <person name="Kildgaard S."/>
            <person name="Isbrandt T."/>
            <person name="Kuo A."/>
            <person name="Sato A."/>
            <person name="Lyhne E.K."/>
            <person name="Kogle M.E."/>
            <person name="Wiebenga A."/>
            <person name="Kun R.S."/>
            <person name="Lubbers R.J."/>
            <person name="Makela M.R."/>
            <person name="Barry K."/>
            <person name="Chovatia M."/>
            <person name="Clum A."/>
            <person name="Daum C."/>
            <person name="Haridas S."/>
            <person name="He G."/>
            <person name="LaButti K."/>
            <person name="Lipzen A."/>
            <person name="Mondo S."/>
            <person name="Riley R."/>
            <person name="Salamov A."/>
            <person name="Simmons B.A."/>
            <person name="Magnuson J.K."/>
            <person name="Henrissat B."/>
            <person name="Mortensen U.H."/>
            <person name="Larsen T.O."/>
            <person name="Devries R.P."/>
            <person name="Grigoriev I.V."/>
            <person name="Machida M."/>
            <person name="Baker S.E."/>
            <person name="Andersen M.R."/>
        </authorList>
    </citation>
    <scope>NUCLEOTIDE SEQUENCE [LARGE SCALE GENOMIC DNA]</scope>
    <source>
        <strain evidence="1">IBT 14317</strain>
    </source>
</reference>
<organism evidence="1">
    <name type="scientific">Petromyces alliaceus</name>
    <name type="common">Aspergillus alliaceus</name>
    <dbReference type="NCBI Taxonomy" id="209559"/>
    <lineage>
        <taxon>Eukaryota</taxon>
        <taxon>Fungi</taxon>
        <taxon>Dikarya</taxon>
        <taxon>Ascomycota</taxon>
        <taxon>Pezizomycotina</taxon>
        <taxon>Eurotiomycetes</taxon>
        <taxon>Eurotiomycetidae</taxon>
        <taxon>Eurotiales</taxon>
        <taxon>Aspergillaceae</taxon>
        <taxon>Aspergillus</taxon>
        <taxon>Aspergillus subgen. Circumdati</taxon>
    </lineage>
</organism>
<evidence type="ECO:0000313" key="1">
    <source>
        <dbReference type="EMBL" id="KAE8387004.1"/>
    </source>
</evidence>